<reference evidence="7 8" key="1">
    <citation type="journal article" date="2019" name="Nature">
        <title>A new antibiotic selectively kills Gram-negative pathogens.</title>
        <authorList>
            <person name="Imai Y."/>
            <person name="Meyer K.J."/>
            <person name="Iinishi A."/>
            <person name="Favre-Godal Q."/>
            <person name="Green R."/>
            <person name="Manuse S."/>
            <person name="Caboni M."/>
            <person name="Mori M."/>
            <person name="Niles S."/>
            <person name="Ghiglieri M."/>
            <person name="Honrao C."/>
            <person name="Ma X."/>
            <person name="Guo J.J."/>
            <person name="Makriyannis A."/>
            <person name="Linares-Otoya L."/>
            <person name="Boehringer N."/>
            <person name="Wuisan Z.G."/>
            <person name="Kaur H."/>
            <person name="Wu R."/>
            <person name="Mateus A."/>
            <person name="Typas A."/>
            <person name="Savitski M.M."/>
            <person name="Espinoza J.L."/>
            <person name="O'Rourke A."/>
            <person name="Nelson K.E."/>
            <person name="Hiller S."/>
            <person name="Noinaj N."/>
            <person name="Schaeberle T.F."/>
            <person name="D'Onofrio A."/>
            <person name="Lewis K."/>
        </authorList>
    </citation>
    <scope>NUCLEOTIDE SEQUENCE [LARGE SCALE GENOMIC DNA]</scope>
    <source>
        <strain evidence="7 8">HGB 1456</strain>
    </source>
</reference>
<dbReference type="InterPro" id="IPR025296">
    <property type="entry name" value="DUF4158"/>
</dbReference>
<feature type="domain" description="DUF4158" evidence="6">
    <location>
        <begin position="6"/>
        <end position="154"/>
    </location>
</feature>
<dbReference type="InterPro" id="IPR047653">
    <property type="entry name" value="Tn3-like_transpos"/>
</dbReference>
<dbReference type="Proteomes" id="UP000481739">
    <property type="component" value="Unassembled WGS sequence"/>
</dbReference>
<keyword evidence="2" id="KW-0815">Transposition</keyword>
<evidence type="ECO:0000256" key="1">
    <source>
        <dbReference type="ARBA" id="ARBA00009402"/>
    </source>
</evidence>
<evidence type="ECO:0000313" key="7">
    <source>
        <dbReference type="EMBL" id="MQL47211.1"/>
    </source>
</evidence>
<dbReference type="RefSeq" id="WP_152962053.1">
    <property type="nucleotide sequence ID" value="NZ_CAWOZU010000011.1"/>
</dbReference>
<evidence type="ECO:0000256" key="3">
    <source>
        <dbReference type="ARBA" id="ARBA00023125"/>
    </source>
</evidence>
<dbReference type="EMBL" id="WHZZ01000001">
    <property type="protein sequence ID" value="MQL47211.1"/>
    <property type="molecule type" value="Genomic_DNA"/>
</dbReference>
<evidence type="ECO:0000256" key="4">
    <source>
        <dbReference type="ARBA" id="ARBA00023172"/>
    </source>
</evidence>
<keyword evidence="3" id="KW-0238">DNA-binding</keyword>
<evidence type="ECO:0000259" key="6">
    <source>
        <dbReference type="Pfam" id="PF13700"/>
    </source>
</evidence>
<protein>
    <submittedName>
        <fullName evidence="7">Tn3 family transposase</fullName>
    </submittedName>
</protein>
<feature type="domain" description="Tn3 transposase DDE" evidence="5">
    <location>
        <begin position="570"/>
        <end position="959"/>
    </location>
</feature>
<dbReference type="GO" id="GO:0004803">
    <property type="term" value="F:transposase activity"/>
    <property type="evidence" value="ECO:0007669"/>
    <property type="project" value="InterPro"/>
</dbReference>
<sequence length="973" mass="112538">MKRIWDVDELAEHWSLKFEETQLLKTKPARNHLAFVAQLKYYQNTGRFPFSTNDIPETPLHYLADQLEITVDQTHEYDWLGRSGTRHRREILEFLGIRRVSAADKTAFSDWLIDSLYPHGADIADATESAFEWFQKHQVECPAGKELDRLVRSAYQQFELKLYEHFAGCLSPASKMLMEQSLDGVEDTVNFGDIKADPGHVGLDSVLKEVEKLSFIRSLHLPIDTFASFNAKVLQRYRQRVNSESAWEVKQHPETIRYGLYAIFLYWRQREIIDDLIELFIQIVHRLSARAERKLVKTLLSDFQKVHGKTALLFRIAEAVLDNPNGLVKEVVYPVAGEDTLKSLLKEYKSSGPAYQQQVHKILRSSYSNHYRRMLPRILAALTFCSNNTQHRPVLDALDWLKQNQASNQRYIKLDDTIPVDGVIQPKWRDIVIEDNQGEKRINRINYEICVLQALRKRLRCKEIWVVDADRYRNPDDDLPLDFDTNRENYYQDLGQTTDATAFVEQLRSEMGTALEILDREMPKNRKVRILSQGKNRISITPLTPQQEPMNLAYLKREITGRWPMTSLLDVLKEADLRIGFSDHFKTVADRENLDRQSLQQRILLCLYGMGTNTGLKRVSGSRHGISYKELLNVRRRFIHKAALRNAIGQVANAIFTARNPSIWGEGTTSCASDSKKFGSWDQNLMTEWRIRYGGRGVMIYWHVEKKSTCIYSQLKRCSSSEVAAMIEGVLRHCTDMEIDRQYVDSHGQSEVAFSFSHLLGFDLLPRLKAIASQKLYRPGDDKPSDYPNLEPILTRPINWELIIQQYDEMIKYATALKQGTADPEALLRRFTRNNVQHPTYKALAELGKVIKTIFLCRYVGSEELRQEIHEGLNVVENWNSANSFIFYGKGGEVATNRLEDQELSVLALHLLQISLVYVNTLMIQQVLNEPNWLSRMKREDFRALTPLIYSHVNPYGIFELDMNTRLPIEVAA</sequence>
<keyword evidence="4" id="KW-0233">DNA recombination</keyword>
<dbReference type="InterPro" id="IPR002513">
    <property type="entry name" value="Tn3_Tnp_DDE_dom"/>
</dbReference>
<dbReference type="Pfam" id="PF01526">
    <property type="entry name" value="DDE_Tnp_Tn3"/>
    <property type="match status" value="1"/>
</dbReference>
<evidence type="ECO:0000256" key="2">
    <source>
        <dbReference type="ARBA" id="ARBA00022578"/>
    </source>
</evidence>
<comment type="caution">
    <text evidence="7">The sequence shown here is derived from an EMBL/GenBank/DDBJ whole genome shotgun (WGS) entry which is preliminary data.</text>
</comment>
<gene>
    <name evidence="7" type="ORF">GEA64_04020</name>
</gene>
<evidence type="ECO:0000313" key="8">
    <source>
        <dbReference type="Proteomes" id="UP000481739"/>
    </source>
</evidence>
<dbReference type="GO" id="GO:0003677">
    <property type="term" value="F:DNA binding"/>
    <property type="evidence" value="ECO:0007669"/>
    <property type="project" value="UniProtKB-KW"/>
</dbReference>
<dbReference type="GO" id="GO:0006313">
    <property type="term" value="P:DNA transposition"/>
    <property type="evidence" value="ECO:0007669"/>
    <property type="project" value="InterPro"/>
</dbReference>
<dbReference type="NCBIfam" id="NF033527">
    <property type="entry name" value="transpos_Tn3"/>
    <property type="match status" value="1"/>
</dbReference>
<name>A0A7C9GJ51_9GAMM</name>
<dbReference type="Pfam" id="PF13700">
    <property type="entry name" value="DUF4158"/>
    <property type="match status" value="1"/>
</dbReference>
<proteinExistence type="inferred from homology"/>
<comment type="similarity">
    <text evidence="1">Belongs to the transposase 7 family.</text>
</comment>
<evidence type="ECO:0000259" key="5">
    <source>
        <dbReference type="Pfam" id="PF01526"/>
    </source>
</evidence>
<organism evidence="7 8">
    <name type="scientific">Photorhabdus khanii</name>
    <dbReference type="NCBI Taxonomy" id="1004150"/>
    <lineage>
        <taxon>Bacteria</taxon>
        <taxon>Pseudomonadati</taxon>
        <taxon>Pseudomonadota</taxon>
        <taxon>Gammaproteobacteria</taxon>
        <taxon>Enterobacterales</taxon>
        <taxon>Morganellaceae</taxon>
        <taxon>Photorhabdus</taxon>
    </lineage>
</organism>
<accession>A0A7C9GJ51</accession>
<dbReference type="AlphaFoldDB" id="A0A7C9GJ51"/>